<gene>
    <name evidence="1" type="ORF">T03_5698</name>
</gene>
<evidence type="ECO:0000313" key="1">
    <source>
        <dbReference type="EMBL" id="KRY43797.1"/>
    </source>
</evidence>
<dbReference type="EMBL" id="JYDI01000891">
    <property type="protein sequence ID" value="KRY43797.1"/>
    <property type="molecule type" value="Genomic_DNA"/>
</dbReference>
<keyword evidence="2" id="KW-1185">Reference proteome</keyword>
<evidence type="ECO:0000313" key="2">
    <source>
        <dbReference type="Proteomes" id="UP000054653"/>
    </source>
</evidence>
<name>A0A0V1C3E2_TRIBR</name>
<protein>
    <submittedName>
        <fullName evidence="1">Uncharacterized protein</fullName>
    </submittedName>
</protein>
<reference evidence="1 2" key="1">
    <citation type="submission" date="2015-01" db="EMBL/GenBank/DDBJ databases">
        <title>Evolution of Trichinella species and genotypes.</title>
        <authorList>
            <person name="Korhonen P.K."/>
            <person name="Edoardo P."/>
            <person name="Giuseppe L.R."/>
            <person name="Gasser R.B."/>
        </authorList>
    </citation>
    <scope>NUCLEOTIDE SEQUENCE [LARGE SCALE GENOMIC DNA]</scope>
    <source>
        <strain evidence="1">ISS120</strain>
    </source>
</reference>
<sequence length="66" mass="7437">MSVIPVNTREALLIIAFHSALTNMSERSKEYTRSIGTQTLVSSYSYQYCGFLPVFLPTDVRPHQGI</sequence>
<dbReference type="Proteomes" id="UP000054653">
    <property type="component" value="Unassembled WGS sequence"/>
</dbReference>
<comment type="caution">
    <text evidence="1">The sequence shown here is derived from an EMBL/GenBank/DDBJ whole genome shotgun (WGS) entry which is preliminary data.</text>
</comment>
<dbReference type="AlphaFoldDB" id="A0A0V1C3E2"/>
<proteinExistence type="predicted"/>
<dbReference type="OrthoDB" id="5936005at2759"/>
<accession>A0A0V1C3E2</accession>
<organism evidence="1 2">
    <name type="scientific">Trichinella britovi</name>
    <name type="common">Parasitic roundworm</name>
    <dbReference type="NCBI Taxonomy" id="45882"/>
    <lineage>
        <taxon>Eukaryota</taxon>
        <taxon>Metazoa</taxon>
        <taxon>Ecdysozoa</taxon>
        <taxon>Nematoda</taxon>
        <taxon>Enoplea</taxon>
        <taxon>Dorylaimia</taxon>
        <taxon>Trichinellida</taxon>
        <taxon>Trichinellidae</taxon>
        <taxon>Trichinella</taxon>
    </lineage>
</organism>